<proteinExistence type="predicted"/>
<dbReference type="PANTHER" id="PTHR10855">
    <property type="entry name" value="26S PROTEASOME NON-ATPASE REGULATORY SUBUNIT 12/COP9 SIGNALOSOME COMPLEX SUBUNIT 4"/>
    <property type="match status" value="1"/>
</dbReference>
<dbReference type="STRING" id="946362.F2UDM3"/>
<dbReference type="InterPro" id="IPR040134">
    <property type="entry name" value="PSMD12/CSN4"/>
</dbReference>
<dbReference type="KEGG" id="sre:PTSG_06079"/>
<keyword evidence="7" id="KW-1185">Reference proteome</keyword>
<accession>F2UDM3</accession>
<dbReference type="eggNOG" id="KOG1497">
    <property type="taxonomic scope" value="Eukaryota"/>
</dbReference>
<dbReference type="FunCoup" id="F2UDM3">
    <property type="interactions" value="1981"/>
</dbReference>
<gene>
    <name evidence="6" type="ORF">PTSG_06079</name>
</gene>
<dbReference type="RefSeq" id="XP_004992975.1">
    <property type="nucleotide sequence ID" value="XM_004992918.1"/>
</dbReference>
<dbReference type="GeneID" id="16073548"/>
<organism evidence="7">
    <name type="scientific">Salpingoeca rosetta (strain ATCC 50818 / BSB-021)</name>
    <dbReference type="NCBI Taxonomy" id="946362"/>
    <lineage>
        <taxon>Eukaryota</taxon>
        <taxon>Choanoflagellata</taxon>
        <taxon>Craspedida</taxon>
        <taxon>Salpingoecidae</taxon>
        <taxon>Salpingoeca</taxon>
    </lineage>
</organism>
<keyword evidence="4" id="KW-0539">Nucleus</keyword>
<dbReference type="InParanoid" id="F2UDM3"/>
<evidence type="ECO:0000313" key="6">
    <source>
        <dbReference type="EMBL" id="EGD74718.1"/>
    </source>
</evidence>
<dbReference type="PANTHER" id="PTHR10855:SF2">
    <property type="entry name" value="COP9 SIGNALOSOME COMPLEX SUBUNIT 4"/>
    <property type="match status" value="1"/>
</dbReference>
<dbReference type="Proteomes" id="UP000007799">
    <property type="component" value="Unassembled WGS sequence"/>
</dbReference>
<protein>
    <recommendedName>
        <fullName evidence="5">PSMD12/CSN4-like N-terminal domain-containing protein</fullName>
    </recommendedName>
</protein>
<dbReference type="OrthoDB" id="295656at2759"/>
<evidence type="ECO:0000256" key="4">
    <source>
        <dbReference type="ARBA" id="ARBA00023242"/>
    </source>
</evidence>
<feature type="domain" description="PSMD12/CSN4-like N-terminal" evidence="5">
    <location>
        <begin position="21"/>
        <end position="179"/>
    </location>
</feature>
<evidence type="ECO:0000313" key="7">
    <source>
        <dbReference type="Proteomes" id="UP000007799"/>
    </source>
</evidence>
<evidence type="ECO:0000256" key="3">
    <source>
        <dbReference type="ARBA" id="ARBA00022490"/>
    </source>
</evidence>
<dbReference type="EMBL" id="GL832969">
    <property type="protein sequence ID" value="EGD74718.1"/>
    <property type="molecule type" value="Genomic_DNA"/>
</dbReference>
<sequence>MADTQEEARLAGNAENQLALRASVRELGEQLSRAFSDQSTWDTILDIGEHALGVIQANLVSLDEQVAKLYEVVADVLEKREQWVAAAEKLASIPLESGQASFSAQYKLHIYLRIGALFLEDNDPYRAESYVLRAAGLVGSLNLTDKADPNLLKYKVQCARIDDAKRRFSEAAQRYIELAYMIPDDEARMMALSQAVNCAVLSPPGTWL</sequence>
<keyword evidence="3" id="KW-0963">Cytoplasm</keyword>
<evidence type="ECO:0000256" key="2">
    <source>
        <dbReference type="ARBA" id="ARBA00004496"/>
    </source>
</evidence>
<name>F2UDM3_SALR5</name>
<evidence type="ECO:0000259" key="5">
    <source>
        <dbReference type="Pfam" id="PF22241"/>
    </source>
</evidence>
<dbReference type="Pfam" id="PF22241">
    <property type="entry name" value="PSMD12-CSN4_N"/>
    <property type="match status" value="1"/>
</dbReference>
<dbReference type="GO" id="GO:0008180">
    <property type="term" value="C:COP9 signalosome"/>
    <property type="evidence" value="ECO:0007669"/>
    <property type="project" value="TreeGrafter"/>
</dbReference>
<dbReference type="InterPro" id="IPR054559">
    <property type="entry name" value="PSMD12-CSN4-like_N"/>
</dbReference>
<dbReference type="AlphaFoldDB" id="F2UDM3"/>
<comment type="subcellular location">
    <subcellularLocation>
        <location evidence="2">Cytoplasm</location>
    </subcellularLocation>
    <subcellularLocation>
        <location evidence="1">Nucleus</location>
    </subcellularLocation>
</comment>
<evidence type="ECO:0000256" key="1">
    <source>
        <dbReference type="ARBA" id="ARBA00004123"/>
    </source>
</evidence>
<reference evidence="6" key="1">
    <citation type="submission" date="2009-08" db="EMBL/GenBank/DDBJ databases">
        <title>Annotation of Salpingoeca rosetta.</title>
        <authorList>
            <consortium name="The Broad Institute Genome Sequencing Platform"/>
            <person name="Russ C."/>
            <person name="Cuomo C."/>
            <person name="Burger G."/>
            <person name="Gray M.W."/>
            <person name="Holland P.W.H."/>
            <person name="King N."/>
            <person name="Lang F.B.F."/>
            <person name="Roger A.J."/>
            <person name="Ruiz-Trillo I."/>
            <person name="Young S.K."/>
            <person name="Zeng Q."/>
            <person name="Gargeya S."/>
            <person name="Alvarado L."/>
            <person name="Berlin A."/>
            <person name="Chapman S.B."/>
            <person name="Chen Z."/>
            <person name="Freedman E."/>
            <person name="Gellesch M."/>
            <person name="Goldberg J."/>
            <person name="Griggs A."/>
            <person name="Gujja S."/>
            <person name="Heilman E."/>
            <person name="Heiman D."/>
            <person name="Howarth C."/>
            <person name="Mehta T."/>
            <person name="Neiman D."/>
            <person name="Pearson M."/>
            <person name="Roberts A."/>
            <person name="Saif S."/>
            <person name="Shea T."/>
            <person name="Shenoy N."/>
            <person name="Sisk P."/>
            <person name="Stolte C."/>
            <person name="Sykes S."/>
            <person name="White J."/>
            <person name="Yandava C."/>
            <person name="Haas B."/>
            <person name="Nusbaum C."/>
            <person name="Birren B."/>
        </authorList>
    </citation>
    <scope>NUCLEOTIDE SEQUENCE [LARGE SCALE GENOMIC DNA]</scope>
    <source>
        <strain evidence="6">ATCC 50818</strain>
    </source>
</reference>
<dbReference type="GO" id="GO:0005829">
    <property type="term" value="C:cytosol"/>
    <property type="evidence" value="ECO:0007669"/>
    <property type="project" value="TreeGrafter"/>
</dbReference>